<evidence type="ECO:0000256" key="1">
    <source>
        <dbReference type="SAM" id="Phobius"/>
    </source>
</evidence>
<evidence type="ECO:0000313" key="3">
    <source>
        <dbReference type="Proteomes" id="UP000199337"/>
    </source>
</evidence>
<proteinExistence type="predicted"/>
<keyword evidence="1" id="KW-0812">Transmembrane</keyword>
<dbReference type="STRING" id="341036.SAMN05660649_02875"/>
<evidence type="ECO:0000313" key="2">
    <source>
        <dbReference type="EMBL" id="SFG83710.1"/>
    </source>
</evidence>
<name>A0A1I2V3F4_9FIRM</name>
<sequence length="202" mass="23020">MTRRRTQQNNADPNLVNAVKKDILADMHYYRDNMEDANGWFAAGRPARAVRDKHRAMRQLRQDVRREMQSVKRIEDRLGRVRNPQVRRMVYEILEEANDQGLTVNDILQSFPRRRGLGDILGMGSDKSLYWIIGASILGLALFPTAKNNLKGIMSNLAKGSMDISDKLQTMVAEAKEGIEDIVAEAQFQKMQDSMLDNPTKS</sequence>
<dbReference type="EMBL" id="FOOX01000010">
    <property type="protein sequence ID" value="SFG83710.1"/>
    <property type="molecule type" value="Genomic_DNA"/>
</dbReference>
<dbReference type="AlphaFoldDB" id="A0A1I2V3F4"/>
<reference evidence="3" key="1">
    <citation type="submission" date="2016-10" db="EMBL/GenBank/DDBJ databases">
        <authorList>
            <person name="Varghese N."/>
            <person name="Submissions S."/>
        </authorList>
    </citation>
    <scope>NUCLEOTIDE SEQUENCE [LARGE SCALE GENOMIC DNA]</scope>
    <source>
        <strain evidence="3">DSM 17038</strain>
    </source>
</reference>
<gene>
    <name evidence="2" type="ORF">SAMN05660649_02875</name>
</gene>
<accession>A0A1I2V3F4</accession>
<keyword evidence="1" id="KW-0472">Membrane</keyword>
<organism evidence="2 3">
    <name type="scientific">Desulfotruncus arcticus DSM 17038</name>
    <dbReference type="NCBI Taxonomy" id="1121424"/>
    <lineage>
        <taxon>Bacteria</taxon>
        <taxon>Bacillati</taxon>
        <taxon>Bacillota</taxon>
        <taxon>Clostridia</taxon>
        <taxon>Eubacteriales</taxon>
        <taxon>Desulfallaceae</taxon>
        <taxon>Desulfotruncus</taxon>
    </lineage>
</organism>
<dbReference type="OrthoDB" id="1680725at2"/>
<keyword evidence="3" id="KW-1185">Reference proteome</keyword>
<keyword evidence="1" id="KW-1133">Transmembrane helix</keyword>
<feature type="transmembrane region" description="Helical" evidence="1">
    <location>
        <begin position="129"/>
        <end position="146"/>
    </location>
</feature>
<protein>
    <submittedName>
        <fullName evidence="2">Uncharacterized protein</fullName>
    </submittedName>
</protein>
<dbReference type="Proteomes" id="UP000199337">
    <property type="component" value="Unassembled WGS sequence"/>
</dbReference>
<dbReference type="RefSeq" id="WP_092472073.1">
    <property type="nucleotide sequence ID" value="NZ_FOOX01000010.1"/>
</dbReference>